<evidence type="ECO:0000313" key="2">
    <source>
        <dbReference type="Proteomes" id="UP001595530"/>
    </source>
</evidence>
<proteinExistence type="predicted"/>
<name>A0ABV7F9R3_9BURK</name>
<accession>A0ABV7F9R3</accession>
<dbReference type="EMBL" id="JBHRTP010000078">
    <property type="protein sequence ID" value="MFC3110462.1"/>
    <property type="molecule type" value="Genomic_DNA"/>
</dbReference>
<evidence type="ECO:0000313" key="1">
    <source>
        <dbReference type="EMBL" id="MFC3110462.1"/>
    </source>
</evidence>
<dbReference type="Proteomes" id="UP001595530">
    <property type="component" value="Unassembled WGS sequence"/>
</dbReference>
<comment type="caution">
    <text evidence="1">The sequence shown here is derived from an EMBL/GenBank/DDBJ whole genome shotgun (WGS) entry which is preliminary data.</text>
</comment>
<gene>
    <name evidence="1" type="ORF">ACFOFO_21260</name>
</gene>
<sequence>MRKLQPDYAIRHRFLPRALFVTLMMYATAAIAQTSEFSFGVIPHAFQNGTDETPLRDAIAETNRENLAFVVVNGIKASKEACDDALYDRRKSLLNAAENGIVISLAASDWTECKNAKARSAAVERLNRLREVFFTDDFSLGASKIPLVRQSSSAKFRSYVENARWEFATVLFATVNLPGQNNHYRSDAGRNSEFEDRLIANRDWLDRIFSQARRRKLEGIVLFCDANPLESPNQAQLSSYGARRDGFAEARHLITGLAAKFGGKVLLVYGQNQSPSNSESAIAWHDNLGTLGVNTHWVGVTVHPGSNALFSVGDYRPIAKNARK</sequence>
<organism evidence="1 2">
    <name type="scientific">Undibacterium arcticum</name>
    <dbReference type="NCBI Taxonomy" id="1762892"/>
    <lineage>
        <taxon>Bacteria</taxon>
        <taxon>Pseudomonadati</taxon>
        <taxon>Pseudomonadota</taxon>
        <taxon>Betaproteobacteria</taxon>
        <taxon>Burkholderiales</taxon>
        <taxon>Oxalobacteraceae</taxon>
        <taxon>Undibacterium</taxon>
    </lineage>
</organism>
<evidence type="ECO:0008006" key="3">
    <source>
        <dbReference type="Google" id="ProtNLM"/>
    </source>
</evidence>
<protein>
    <recommendedName>
        <fullName evidence="3">Transmembrane protein</fullName>
    </recommendedName>
</protein>
<dbReference type="RefSeq" id="WP_390332770.1">
    <property type="nucleotide sequence ID" value="NZ_JBHRTP010000078.1"/>
</dbReference>
<keyword evidence="2" id="KW-1185">Reference proteome</keyword>
<reference evidence="2" key="1">
    <citation type="journal article" date="2019" name="Int. J. Syst. Evol. Microbiol.">
        <title>The Global Catalogue of Microorganisms (GCM) 10K type strain sequencing project: providing services to taxonomists for standard genome sequencing and annotation.</title>
        <authorList>
            <consortium name="The Broad Institute Genomics Platform"/>
            <consortium name="The Broad Institute Genome Sequencing Center for Infectious Disease"/>
            <person name="Wu L."/>
            <person name="Ma J."/>
        </authorList>
    </citation>
    <scope>NUCLEOTIDE SEQUENCE [LARGE SCALE GENOMIC DNA]</scope>
    <source>
        <strain evidence="2">KCTC 42986</strain>
    </source>
</reference>